<accession>A0A855ESM1</accession>
<gene>
    <name evidence="2" type="ORF">CRX53_12915</name>
</gene>
<keyword evidence="1" id="KW-0472">Membrane</keyword>
<comment type="caution">
    <text evidence="2">The sequence shown here is derived from an EMBL/GenBank/DDBJ whole genome shotgun (WGS) entry which is preliminary data.</text>
</comment>
<organism evidence="2 3">
    <name type="scientific">Leclercia adecarboxylata</name>
    <dbReference type="NCBI Taxonomy" id="83655"/>
    <lineage>
        <taxon>Bacteria</taxon>
        <taxon>Pseudomonadati</taxon>
        <taxon>Pseudomonadota</taxon>
        <taxon>Gammaproteobacteria</taxon>
        <taxon>Enterobacterales</taxon>
        <taxon>Enterobacteriaceae</taxon>
        <taxon>Leclercia</taxon>
    </lineage>
</organism>
<dbReference type="EMBL" id="PDLK01000002">
    <property type="protein sequence ID" value="PHH04794.1"/>
    <property type="molecule type" value="Genomic_DNA"/>
</dbReference>
<name>A0A855ESM1_9ENTR</name>
<evidence type="ECO:0008006" key="4">
    <source>
        <dbReference type="Google" id="ProtNLM"/>
    </source>
</evidence>
<evidence type="ECO:0000256" key="1">
    <source>
        <dbReference type="SAM" id="Phobius"/>
    </source>
</evidence>
<dbReference type="Proteomes" id="UP000222768">
    <property type="component" value="Unassembled WGS sequence"/>
</dbReference>
<reference evidence="3" key="1">
    <citation type="submission" date="2017-09" db="EMBL/GenBank/DDBJ databases">
        <title>FDA dAtabase for Regulatory Grade micrObial Sequences (FDA-ARGOS): Supporting development and validation of Infectious Disease Dx tests.</title>
        <authorList>
            <person name="Minogue T."/>
            <person name="Wolcott M."/>
            <person name="Wasieloski L."/>
            <person name="Aguilar W."/>
            <person name="Moore D."/>
            <person name="Tallon L."/>
            <person name="Sadzewicz L."/>
            <person name="Ott S."/>
            <person name="Zhao X."/>
            <person name="Nagaraj S."/>
            <person name="Vavikolanu K."/>
            <person name="Aluvathingal J."/>
            <person name="Nadendla S."/>
            <person name="Sichtig H."/>
        </authorList>
    </citation>
    <scope>NUCLEOTIDE SEQUENCE [LARGE SCALE GENOMIC DNA]</scope>
    <source>
        <strain evidence="3">FDAARGOS_404</strain>
    </source>
</reference>
<evidence type="ECO:0000313" key="3">
    <source>
        <dbReference type="Proteomes" id="UP000222768"/>
    </source>
</evidence>
<keyword evidence="1" id="KW-1133">Transmembrane helix</keyword>
<feature type="transmembrane region" description="Helical" evidence="1">
    <location>
        <begin position="20"/>
        <end position="46"/>
    </location>
</feature>
<proteinExistence type="predicted"/>
<dbReference type="RefSeq" id="WP_032611834.1">
    <property type="nucleotide sequence ID" value="NZ_CP083630.1"/>
</dbReference>
<sequence>MDANYIAYEALVVSREAADWAVWSALGTWFSGIITLVTAFVAFRALQTWKQQERHNEKKALKAALINYRNLLVMMPETLEPSEPDCRQPALLLQDSMNQIYLHVTLMEVTFDTSEIGRQFHALYNRHAEYMQGQAHREQIAELLIPFISEPFISGAYKSKPE</sequence>
<dbReference type="AlphaFoldDB" id="A0A855ESM1"/>
<keyword evidence="1" id="KW-0812">Transmembrane</keyword>
<protein>
    <recommendedName>
        <fullName evidence="4">DUF2489 domain-containing protein</fullName>
    </recommendedName>
</protein>
<evidence type="ECO:0000313" key="2">
    <source>
        <dbReference type="EMBL" id="PHH04794.1"/>
    </source>
</evidence>